<gene>
    <name evidence="2" type="ORF">CGZ75_17315</name>
</gene>
<name>A0A229NXP5_9BACL</name>
<dbReference type="EMBL" id="NMUQ01000002">
    <property type="protein sequence ID" value="OXM14670.1"/>
    <property type="molecule type" value="Genomic_DNA"/>
</dbReference>
<protein>
    <submittedName>
        <fullName evidence="2">Uncharacterized protein</fullName>
    </submittedName>
</protein>
<proteinExistence type="predicted"/>
<keyword evidence="3" id="KW-1185">Reference proteome</keyword>
<organism evidence="2 3">
    <name type="scientific">Paenibacillus herberti</name>
    <dbReference type="NCBI Taxonomy" id="1619309"/>
    <lineage>
        <taxon>Bacteria</taxon>
        <taxon>Bacillati</taxon>
        <taxon>Bacillota</taxon>
        <taxon>Bacilli</taxon>
        <taxon>Bacillales</taxon>
        <taxon>Paenibacillaceae</taxon>
        <taxon>Paenibacillus</taxon>
    </lineage>
</organism>
<accession>A0A229NXP5</accession>
<keyword evidence="1" id="KW-1133">Transmembrane helix</keyword>
<dbReference type="RefSeq" id="WP_089525486.1">
    <property type="nucleotide sequence ID" value="NZ_NMUQ01000002.1"/>
</dbReference>
<feature type="transmembrane region" description="Helical" evidence="1">
    <location>
        <begin position="6"/>
        <end position="37"/>
    </location>
</feature>
<evidence type="ECO:0000256" key="1">
    <source>
        <dbReference type="SAM" id="Phobius"/>
    </source>
</evidence>
<evidence type="ECO:0000313" key="2">
    <source>
        <dbReference type="EMBL" id="OXM14670.1"/>
    </source>
</evidence>
<dbReference type="OrthoDB" id="2666856at2"/>
<evidence type="ECO:0000313" key="3">
    <source>
        <dbReference type="Proteomes" id="UP000215145"/>
    </source>
</evidence>
<dbReference type="Proteomes" id="UP000215145">
    <property type="component" value="Unassembled WGS sequence"/>
</dbReference>
<comment type="caution">
    <text evidence="2">The sequence shown here is derived from an EMBL/GenBank/DDBJ whole genome shotgun (WGS) entry which is preliminary data.</text>
</comment>
<keyword evidence="1" id="KW-0812">Transmembrane</keyword>
<sequence>MTVVGMLIALFITLLSIVFLGPYGAAILPILLFGMVFSIYQKNKQIYEDVKLIREKLGLLREEEEIEREIQKSKDEYNKSDPEIKEIDFLERSEIDKEIEAELEKYINDSEIKEDKKE</sequence>
<reference evidence="2 3" key="1">
    <citation type="submission" date="2017-07" db="EMBL/GenBank/DDBJ databases">
        <title>Paenibacillus herberti R33 genome sequencing and assembly.</title>
        <authorList>
            <person name="Su W."/>
        </authorList>
    </citation>
    <scope>NUCLEOTIDE SEQUENCE [LARGE SCALE GENOMIC DNA]</scope>
    <source>
        <strain evidence="2 3">R33</strain>
    </source>
</reference>
<keyword evidence="1" id="KW-0472">Membrane</keyword>
<dbReference type="AlphaFoldDB" id="A0A229NXP5"/>